<organism evidence="1 2">
    <name type="scientific">Chaetomium globosum (strain ATCC 6205 / CBS 148.51 / DSM 1962 / NBRC 6347 / NRRL 1970)</name>
    <name type="common">Soil fungus</name>
    <dbReference type="NCBI Taxonomy" id="306901"/>
    <lineage>
        <taxon>Eukaryota</taxon>
        <taxon>Fungi</taxon>
        <taxon>Dikarya</taxon>
        <taxon>Ascomycota</taxon>
        <taxon>Pezizomycotina</taxon>
        <taxon>Sordariomycetes</taxon>
        <taxon>Sordariomycetidae</taxon>
        <taxon>Sordariales</taxon>
        <taxon>Chaetomiaceae</taxon>
        <taxon>Chaetomium</taxon>
    </lineage>
</organism>
<sequence length="33" mass="3702">MAGKGKGWPVNAQSPHPFMILRVMQDARSHLKL</sequence>
<accession>Q2GMW3</accession>
<reference evidence="2" key="1">
    <citation type="journal article" date="2015" name="Genome Announc.">
        <title>Draft genome sequence of the cellulolytic fungus Chaetomium globosum.</title>
        <authorList>
            <person name="Cuomo C.A."/>
            <person name="Untereiner W.A."/>
            <person name="Ma L.-J."/>
            <person name="Grabherr M."/>
            <person name="Birren B.W."/>
        </authorList>
    </citation>
    <scope>NUCLEOTIDE SEQUENCE [LARGE SCALE GENOMIC DNA]</scope>
    <source>
        <strain evidence="2">ATCC 6205 / CBS 148.51 / DSM 1962 / NBRC 6347 / NRRL 1970</strain>
    </source>
</reference>
<evidence type="ECO:0000313" key="2">
    <source>
        <dbReference type="Proteomes" id="UP000001056"/>
    </source>
</evidence>
<dbReference type="AlphaFoldDB" id="Q2GMW3"/>
<dbReference type="HOGENOM" id="CLU_3384699_0_0_1"/>
<dbReference type="GeneID" id="4396377"/>
<dbReference type="VEuPathDB" id="FungiDB:CHGG_10691"/>
<name>Q2GMW3_CHAGB</name>
<dbReference type="Proteomes" id="UP000001056">
    <property type="component" value="Unassembled WGS sequence"/>
</dbReference>
<evidence type="ECO:0000313" key="1">
    <source>
        <dbReference type="EMBL" id="EAQ84287.1"/>
    </source>
</evidence>
<gene>
    <name evidence="1" type="ORF">CHGG_10691</name>
</gene>
<keyword evidence="2" id="KW-1185">Reference proteome</keyword>
<dbReference type="EMBL" id="CH408035">
    <property type="protein sequence ID" value="EAQ84287.1"/>
    <property type="molecule type" value="Genomic_DNA"/>
</dbReference>
<dbReference type="RefSeq" id="XP_001228618.1">
    <property type="nucleotide sequence ID" value="XM_001228617.1"/>
</dbReference>
<protein>
    <submittedName>
        <fullName evidence="1">Uncharacterized protein</fullName>
    </submittedName>
</protein>
<dbReference type="InParanoid" id="Q2GMW3"/>
<proteinExistence type="predicted"/>